<comment type="caution">
    <text evidence="8">The sequence shown here is derived from an EMBL/GenBank/DDBJ whole genome shotgun (WGS) entry which is preliminary data.</text>
</comment>
<dbReference type="Proteomes" id="UP000245202">
    <property type="component" value="Unassembled WGS sequence"/>
</dbReference>
<keyword evidence="3" id="KW-0472">Membrane</keyword>
<dbReference type="SUPFAM" id="SSF53850">
    <property type="entry name" value="Periplasmic binding protein-like II"/>
    <property type="match status" value="1"/>
</dbReference>
<evidence type="ECO:0000256" key="2">
    <source>
        <dbReference type="ARBA" id="ARBA00022729"/>
    </source>
</evidence>
<dbReference type="PROSITE" id="PS51257">
    <property type="entry name" value="PROKAR_LIPOPROTEIN"/>
    <property type="match status" value="1"/>
</dbReference>
<evidence type="ECO:0000256" key="3">
    <source>
        <dbReference type="ARBA" id="ARBA00023136"/>
    </source>
</evidence>
<protein>
    <submittedName>
        <fullName evidence="8">ABC transporter substrate-binding protein</fullName>
    </submittedName>
</protein>
<gene>
    <name evidence="8" type="ORF">PAT3040_03668</name>
</gene>
<evidence type="ECO:0000256" key="5">
    <source>
        <dbReference type="ARBA" id="ARBA00023288"/>
    </source>
</evidence>
<evidence type="ECO:0000256" key="4">
    <source>
        <dbReference type="ARBA" id="ARBA00023139"/>
    </source>
</evidence>
<feature type="signal peptide" evidence="7">
    <location>
        <begin position="1"/>
        <end position="23"/>
    </location>
</feature>
<dbReference type="Pfam" id="PF13416">
    <property type="entry name" value="SBP_bac_8"/>
    <property type="match status" value="1"/>
</dbReference>
<reference evidence="8 9" key="1">
    <citation type="submission" date="2017-08" db="EMBL/GenBank/DDBJ databases">
        <title>Substantial Increase in Enzyme Production by Combined Drug-Resistance Mutations in Paenibacillus agaridevorans.</title>
        <authorList>
            <person name="Tanaka Y."/>
            <person name="Funane K."/>
            <person name="Hosaka T."/>
            <person name="Shiwa Y."/>
            <person name="Fujita N."/>
            <person name="Miyazaki T."/>
            <person name="Yoshikawa H."/>
            <person name="Murakami K."/>
            <person name="Kasahara K."/>
            <person name="Inaoka T."/>
            <person name="Hiraga Y."/>
            <person name="Ochi K."/>
        </authorList>
    </citation>
    <scope>NUCLEOTIDE SEQUENCE [LARGE SCALE GENOMIC DNA]</scope>
    <source>
        <strain evidence="8 9">T-3040</strain>
    </source>
</reference>
<evidence type="ECO:0000256" key="6">
    <source>
        <dbReference type="SAM" id="MobiDB-lite"/>
    </source>
</evidence>
<feature type="region of interest" description="Disordered" evidence="6">
    <location>
        <begin position="29"/>
        <end position="61"/>
    </location>
</feature>
<dbReference type="AlphaFoldDB" id="A0A2R5ESE1"/>
<evidence type="ECO:0000313" key="8">
    <source>
        <dbReference type="EMBL" id="GBG09045.1"/>
    </source>
</evidence>
<sequence length="493" mass="54252">MKAVKMKSIVVALLALVLAMSMAACSGSGNGKTNKETNGASGAPNTSSPTATAQDDVYPENGLPKDEAVTLKFGFFEGGMGREYIDYAMDTFKKKFPNVSFEVVYSPKIGDIINAKISANDDDDMFDLFNGTIPGGVTPLVLAGKLEPQDDLWDHVLYDGNGKTLKQLVMPGAVEASVNVVQGKLYALPVAASGSGLFFNKLLFEQKGWNQSPNTWSEFVELLAKIKADGVIPITYPGQYPNYIEHAFGPVKMFELAEINGNLEEFTKNFRNFNLPQHLSPESIEVWKRIYELGQKGYFPEGVAALSHTQSQMQMIQGQAAMVATGVYVENEMKSALPPEFVWGYMSVPMGDDPNGTRWIRSTASNGHYIWAGKPDLNKQWAKEFNVWMWNLDVQEVIAEKGGQLPVRQDFSDDETRAGKLQNAPKAMFEYMNANNTKMEGAVRDRTLTDPSVSQANKVIQEGTIGITSGNKEPLPILEEAEKLIEKAIQAQK</sequence>
<keyword evidence="1" id="KW-1003">Cell membrane</keyword>
<accession>A0A2R5ESE1</accession>
<dbReference type="InterPro" id="IPR006059">
    <property type="entry name" value="SBP"/>
</dbReference>
<evidence type="ECO:0000256" key="1">
    <source>
        <dbReference type="ARBA" id="ARBA00022475"/>
    </source>
</evidence>
<keyword evidence="4" id="KW-0564">Palmitate</keyword>
<keyword evidence="2 7" id="KW-0732">Signal</keyword>
<dbReference type="Gene3D" id="3.40.190.10">
    <property type="entry name" value="Periplasmic binding protein-like II"/>
    <property type="match status" value="1"/>
</dbReference>
<feature type="compositionally biased region" description="Polar residues" evidence="6">
    <location>
        <begin position="36"/>
        <end position="53"/>
    </location>
</feature>
<dbReference type="PANTHER" id="PTHR43649:SF33">
    <property type="entry name" value="POLYGALACTURONAN_RHAMNOGALACTURONAN-BINDING PROTEIN YTCQ"/>
    <property type="match status" value="1"/>
</dbReference>
<feature type="chain" id="PRO_5015352282" evidence="7">
    <location>
        <begin position="24"/>
        <end position="493"/>
    </location>
</feature>
<dbReference type="EMBL" id="BDQX01000191">
    <property type="protein sequence ID" value="GBG09045.1"/>
    <property type="molecule type" value="Genomic_DNA"/>
</dbReference>
<dbReference type="InterPro" id="IPR050490">
    <property type="entry name" value="Bact_solute-bd_prot1"/>
</dbReference>
<organism evidence="8 9">
    <name type="scientific">Paenibacillus agaridevorans</name>
    <dbReference type="NCBI Taxonomy" id="171404"/>
    <lineage>
        <taxon>Bacteria</taxon>
        <taxon>Bacillati</taxon>
        <taxon>Bacillota</taxon>
        <taxon>Bacilli</taxon>
        <taxon>Bacillales</taxon>
        <taxon>Paenibacillaceae</taxon>
        <taxon>Paenibacillus</taxon>
    </lineage>
</organism>
<dbReference type="PANTHER" id="PTHR43649">
    <property type="entry name" value="ARABINOSE-BINDING PROTEIN-RELATED"/>
    <property type="match status" value="1"/>
</dbReference>
<name>A0A2R5ESE1_9BACL</name>
<dbReference type="RefSeq" id="WP_258235042.1">
    <property type="nucleotide sequence ID" value="NZ_BDQX01000191.1"/>
</dbReference>
<evidence type="ECO:0000313" key="9">
    <source>
        <dbReference type="Proteomes" id="UP000245202"/>
    </source>
</evidence>
<keyword evidence="9" id="KW-1185">Reference proteome</keyword>
<evidence type="ECO:0000256" key="7">
    <source>
        <dbReference type="SAM" id="SignalP"/>
    </source>
</evidence>
<keyword evidence="5" id="KW-0449">Lipoprotein</keyword>
<proteinExistence type="predicted"/>